<dbReference type="OrthoDB" id="8481600at2"/>
<feature type="domain" description="Bacterial Ig" evidence="2">
    <location>
        <begin position="163"/>
        <end position="244"/>
    </location>
</feature>
<dbReference type="InterPro" id="IPR048051">
    <property type="entry name" value="BapA-like_prefix-like"/>
</dbReference>
<dbReference type="NCBIfam" id="TIGR01965">
    <property type="entry name" value="VCBS_repeat"/>
    <property type="match status" value="1"/>
</dbReference>
<evidence type="ECO:0000313" key="4">
    <source>
        <dbReference type="EMBL" id="KAA0970600.1"/>
    </source>
</evidence>
<dbReference type="RefSeq" id="WP_149299721.1">
    <property type="nucleotide sequence ID" value="NZ_VTWH01000002.1"/>
</dbReference>
<dbReference type="Gene3D" id="2.60.40.10">
    <property type="entry name" value="Immunoglobulins"/>
    <property type="match status" value="11"/>
</dbReference>
<dbReference type="InterPro" id="IPR010221">
    <property type="entry name" value="VCBS_dom"/>
</dbReference>
<organism evidence="4 5">
    <name type="scientific">Aureimonas fodinaquatilis</name>
    <dbReference type="NCBI Taxonomy" id="2565783"/>
    <lineage>
        <taxon>Bacteria</taxon>
        <taxon>Pseudomonadati</taxon>
        <taxon>Pseudomonadota</taxon>
        <taxon>Alphaproteobacteria</taxon>
        <taxon>Hyphomicrobiales</taxon>
        <taxon>Aurantimonadaceae</taxon>
        <taxon>Aureimonas</taxon>
    </lineage>
</organism>
<feature type="domain" description="Bacterial Ig" evidence="2">
    <location>
        <begin position="338"/>
        <end position="416"/>
    </location>
</feature>
<dbReference type="InterPro" id="IPR013783">
    <property type="entry name" value="Ig-like_fold"/>
</dbReference>
<keyword evidence="5" id="KW-1185">Reference proteome</keyword>
<comment type="caution">
    <text evidence="4">The sequence shown here is derived from an EMBL/GenBank/DDBJ whole genome shotgun (WGS) entry which is preliminary data.</text>
</comment>
<name>A0A5B0DYG7_9HYPH</name>
<sequence length="1809" mass="179639">MVIKVTSKADGSSQSTVSNSILLNDASVVEVQLSPGDVASLDRVGNDLLIRLESGETILIQNFFAAGQDNDLVLRADDGTLYWAEGLDGSSGVALTEIGSVDQLIGGAGGLGGIPAGALLGALGAAAIGGVAIAAGSSGSSGGGAQPPISPPDPVLPVPPVMPSTPANLAVSPDGTLLTGSGQPGTSVVVVSADGINIGVGIVNPDGTFAVVLQPPQVDGEVLTVVASDNQGQMSSPALVLAPDITAPPAPDNLSVSADGSILTGTGEPGSTVQVTNAAGVILGTAPVSAAGTFQISLVPAQIDGEILTATQTDASGNTSSPGFASAPDLTPPETATPDAPTDITVAANGLSLSGNGEAGAAVNVTGPDGLVASGEVNEDGTFVIPLPTPLLNGEVVTVTQTNASGNTSEPGFGIAPDVTPPAIPGDLLVTPDGLSLTGTGEAGASVSVTGPDGLDLTGTVDEDGTFTIALPTPLLNGEEITVTQTDAAGLVSPPGVVSAPDVTPPAIPGDLLITPDGLSLTGTGEAGASVSVTGPDGLDLTGTVDEDGTFTIALPTPLLNGEELTVTQTDAAGLVSPPGAVSAPDVTPPAIPGDLLVAPDGLSLTGTGEAGASVSVTGPDGLDLTGTVDEDGTFTIALPTPLLNGEELTVTQTDAAGLVSPPGAVSAPDVMPPAIPGDLLVAPDGLSLTGTGEAGASVSVTGPDGLDLTGTVEEDGTFTIALPTPLLNGEELTVTQTDAAGLVSPPGAVSAPDVTPPAIPGDLLITPDGLSLTGTGEAGASVSVTGPDGLDLTGTVDEDGTFTIALPTPLLNGEELTVTQTDAVGLVSPPGAVSAPDVTLPIAPFGLQVDEDGEFLSGFGEPDTRVVATNSAGDVVGEGVILADGSFTIELATPQVEGLPLSVISIDAADNESLPGTASTPDLTAPAPVTNLVVSEDGAFVSGSGEIGATVVVYGPNSQFLGDGVVDLDGSFTIELSVPQLNNELLTLTQQDEGGNISPSATVNAPDDTPPLPADLLVVSADGLVVTGRGEPLAAVTVLGIGGVLLGTGSVLADGTFSVTLDPAQIDSQSLDVFLTDLAANTSPASSVIAPDVTPPAPPADLEVVEGGAFLTGTGEPNASVLVRGAGGATVGTGFVNTDGTFTVSLVPPQDNGQILRVFQTDLAGNGSPAATVTAPDLNPADDLVAAYDDIVAATIVLTPVTTTREGSQVDTVILNLGNFSQAFEFDVAVGTESDASFLIEISSLAGVLSNAFGILEVFIDGQWQTVGGTGTGGLLDLLYLGGNSVRIDATDLPASSYRLVYGGGGLLGALTEVSLSADFTDASLTEFIASAGPPAAGNLLDGSDGFPDSLGPDGLAVLHIDTGDGSFQAVTTTTIVEGAYGILTLQPDGSFTYAPNPSAASIGLVDSFSYSLIHPNGQTSQATLYVRVENPETTTVWSDLDPAQPATIVTATDNAGIALVESVPLEAPPETRVGVINYTTLLLGGSQNYLFSIDDGIQSDLTISIGTASVAGLLQNIRFSLEQFIDGRWVQIGASGNGNLIDIVGLVGGRVQAEINDLGAGSYRLRVANSGIGLVENVRGDITFVDTDLDVFTAGRTTTATGNVLSDDTTGSPLTFISVSADGTNYQLAAPGGTLLSGDYGDLLIRADGSYVYTPDASLDNVGMVDVFSYRLTGPNGETADALLTITIQQGVPEVVPVSTVQAADTPDDVVLLAALETHAASDGEELSADSFDAELLQNTAESEQQATTLDDVLISGDDAGLIEMGDEPIPITLPDSSTIAADSIFDMASLPVEDELQRSINAQSGL</sequence>
<feature type="domain" description="Bacterial Ig" evidence="2">
    <location>
        <begin position="247"/>
        <end position="329"/>
    </location>
</feature>
<proteinExistence type="predicted"/>
<feature type="domain" description="Bacterial Ig" evidence="2">
    <location>
        <begin position="1016"/>
        <end position="1093"/>
    </location>
</feature>
<feature type="domain" description="Bacterial Ig" evidence="2">
    <location>
        <begin position="1097"/>
        <end position="1178"/>
    </location>
</feature>
<evidence type="ECO:0000256" key="1">
    <source>
        <dbReference type="SAM" id="MobiDB-lite"/>
    </source>
</evidence>
<feature type="domain" description="Bacterial Ig" evidence="2">
    <location>
        <begin position="842"/>
        <end position="923"/>
    </location>
</feature>
<feature type="region of interest" description="Disordered" evidence="1">
    <location>
        <begin position="312"/>
        <end position="342"/>
    </location>
</feature>
<evidence type="ECO:0000259" key="2">
    <source>
        <dbReference type="Pfam" id="PF17936"/>
    </source>
</evidence>
<feature type="domain" description="Bacterial Ig" evidence="2">
    <location>
        <begin position="674"/>
        <end position="754"/>
    </location>
</feature>
<dbReference type="SUPFAM" id="SSF63829">
    <property type="entry name" value="Calcium-dependent phosphotriesterase"/>
    <property type="match status" value="1"/>
</dbReference>
<feature type="compositionally biased region" description="Low complexity" evidence="1">
    <location>
        <begin position="327"/>
        <end position="342"/>
    </location>
</feature>
<dbReference type="EMBL" id="VTWH01000002">
    <property type="protein sequence ID" value="KAA0970600.1"/>
    <property type="molecule type" value="Genomic_DNA"/>
</dbReference>
<evidence type="ECO:0000313" key="5">
    <source>
        <dbReference type="Proteomes" id="UP000324738"/>
    </source>
</evidence>
<dbReference type="Pfam" id="PF17936">
    <property type="entry name" value="Big_6"/>
    <property type="match status" value="12"/>
</dbReference>
<dbReference type="NCBIfam" id="NF033510">
    <property type="entry name" value="Ca_tandemer"/>
    <property type="match status" value="10"/>
</dbReference>
<dbReference type="InterPro" id="IPR055014">
    <property type="entry name" value="BapA_Bap-like_C"/>
</dbReference>
<reference evidence="4 5" key="1">
    <citation type="submission" date="2019-08" db="EMBL/GenBank/DDBJ databases">
        <title>Aureimonas fodiniaquatilis sp. nov., isolated from a coal mine wastewater.</title>
        <authorList>
            <person name="Kim W."/>
        </authorList>
    </citation>
    <scope>NUCLEOTIDE SEQUENCE [LARGE SCALE GENOMIC DNA]</scope>
    <source>
        <strain evidence="4 5">CAU 1482</strain>
    </source>
</reference>
<gene>
    <name evidence="4" type="ORF">FPY71_08870</name>
</gene>
<feature type="domain" description="Biofilm-associated protein BapA-like prefix-like" evidence="3">
    <location>
        <begin position="3"/>
        <end position="107"/>
    </location>
</feature>
<evidence type="ECO:0000259" key="3">
    <source>
        <dbReference type="Pfam" id="PF22783"/>
    </source>
</evidence>
<feature type="domain" description="Bacterial Ig" evidence="2">
    <location>
        <begin position="590"/>
        <end position="670"/>
    </location>
</feature>
<dbReference type="Proteomes" id="UP000324738">
    <property type="component" value="Unassembled WGS sequence"/>
</dbReference>
<feature type="compositionally biased region" description="Polar residues" evidence="1">
    <location>
        <begin position="312"/>
        <end position="323"/>
    </location>
</feature>
<dbReference type="Pfam" id="PF22783">
    <property type="entry name" value="BapA_N"/>
    <property type="match status" value="1"/>
</dbReference>
<feature type="domain" description="Bacterial Ig" evidence="2">
    <location>
        <begin position="422"/>
        <end position="502"/>
    </location>
</feature>
<dbReference type="NCBIfam" id="NF045619">
    <property type="entry name" value="adhes_GNV_Cterm"/>
    <property type="match status" value="1"/>
</dbReference>
<dbReference type="NCBIfam" id="NF033677">
    <property type="entry name" value="biofilm_BapA_N"/>
    <property type="match status" value="1"/>
</dbReference>
<protein>
    <submittedName>
        <fullName evidence="4">BapA prefix-like domain-containing protein</fullName>
    </submittedName>
</protein>
<accession>A0A5B0DYG7</accession>
<feature type="domain" description="Bacterial Ig" evidence="2">
    <location>
        <begin position="758"/>
        <end position="838"/>
    </location>
</feature>
<feature type="domain" description="Bacterial Ig" evidence="2">
    <location>
        <begin position="506"/>
        <end position="586"/>
    </location>
</feature>
<dbReference type="InterPro" id="IPR041498">
    <property type="entry name" value="Big_6"/>
</dbReference>
<dbReference type="Pfam" id="PF17963">
    <property type="entry name" value="Big_9"/>
    <property type="match status" value="2"/>
</dbReference>
<feature type="domain" description="Bacterial Ig" evidence="2">
    <location>
        <begin position="926"/>
        <end position="1008"/>
    </location>
</feature>